<dbReference type="RefSeq" id="WP_085631606.1">
    <property type="nucleotide sequence ID" value="NZ_JAFBWU010000015.1"/>
</dbReference>
<keyword evidence="1" id="KW-1133">Transmembrane helix</keyword>
<dbReference type="InterPro" id="IPR012495">
    <property type="entry name" value="TadE-like_dom"/>
</dbReference>
<protein>
    <submittedName>
        <fullName evidence="3">Pilus assembly protein</fullName>
    </submittedName>
</protein>
<accession>A0A9Q2RZ27</accession>
<dbReference type="EMBL" id="JAFBXE010000015">
    <property type="protein sequence ID" value="MBM2414385.1"/>
    <property type="molecule type" value="Genomic_DNA"/>
</dbReference>
<dbReference type="OrthoDB" id="7356451at2"/>
<organism evidence="3 5">
    <name type="scientific">Marivita cryptomonadis</name>
    <dbReference type="NCBI Taxonomy" id="505252"/>
    <lineage>
        <taxon>Bacteria</taxon>
        <taxon>Pseudomonadati</taxon>
        <taxon>Pseudomonadota</taxon>
        <taxon>Alphaproteobacteria</taxon>
        <taxon>Rhodobacterales</taxon>
        <taxon>Roseobacteraceae</taxon>
        <taxon>Marivita</taxon>
    </lineage>
</organism>
<evidence type="ECO:0000313" key="5">
    <source>
        <dbReference type="Proteomes" id="UP000755667"/>
    </source>
</evidence>
<dbReference type="Proteomes" id="UP000755667">
    <property type="component" value="Unassembled WGS sequence"/>
</dbReference>
<proteinExistence type="predicted"/>
<evidence type="ECO:0000259" key="2">
    <source>
        <dbReference type="Pfam" id="PF07811"/>
    </source>
</evidence>
<feature type="transmembrane region" description="Helical" evidence="1">
    <location>
        <begin position="21"/>
        <end position="43"/>
    </location>
</feature>
<comment type="caution">
    <text evidence="3">The sequence shown here is derived from an EMBL/GenBank/DDBJ whole genome shotgun (WGS) entry which is preliminary data.</text>
</comment>
<dbReference type="Proteomes" id="UP000809440">
    <property type="component" value="Unassembled WGS sequence"/>
</dbReference>
<dbReference type="EMBL" id="JAFBXF010000015">
    <property type="protein sequence ID" value="MBM2419056.1"/>
    <property type="molecule type" value="Genomic_DNA"/>
</dbReference>
<evidence type="ECO:0000256" key="1">
    <source>
        <dbReference type="SAM" id="Phobius"/>
    </source>
</evidence>
<evidence type="ECO:0000313" key="4">
    <source>
        <dbReference type="EMBL" id="MBM2419056.1"/>
    </source>
</evidence>
<sequence length="137" mass="14884">MIRNARKRFIKDTSGAAALEFALIAIPLLMFTFGIIEIGRLLFMQQQLTYATDAAARQLYIVPSTSTATLSSAIVDDLFLGDPLRLTVTVGAVAAQAGTNSFQTIRLTVDYDFQSVVPELVIDAVPLSFERTVIVAN</sequence>
<keyword evidence="1" id="KW-0472">Membrane</keyword>
<name>A0A9Q2RZ27_9RHOB</name>
<dbReference type="GeneID" id="62642236"/>
<dbReference type="AlphaFoldDB" id="A0A9Q2RZ27"/>
<keyword evidence="6" id="KW-1185">Reference proteome</keyword>
<evidence type="ECO:0000313" key="6">
    <source>
        <dbReference type="Proteomes" id="UP000809440"/>
    </source>
</evidence>
<keyword evidence="1" id="KW-0812">Transmembrane</keyword>
<dbReference type="Pfam" id="PF07811">
    <property type="entry name" value="TadE"/>
    <property type="match status" value="1"/>
</dbReference>
<feature type="domain" description="TadE-like" evidence="2">
    <location>
        <begin position="15"/>
        <end position="57"/>
    </location>
</feature>
<reference evidence="3 6" key="1">
    <citation type="submission" date="2021-01" db="EMBL/GenBank/DDBJ databases">
        <title>Diatom-associated Roseobacters Show Island Model of Population Structure.</title>
        <authorList>
            <person name="Qu L."/>
            <person name="Feng X."/>
            <person name="Chen Y."/>
            <person name="Li L."/>
            <person name="Wang X."/>
            <person name="Hu Z."/>
            <person name="Wang H."/>
            <person name="Luo H."/>
        </authorList>
    </citation>
    <scope>NUCLEOTIDE SEQUENCE</scope>
    <source>
        <strain evidence="4 6">CC28-63</strain>
        <strain evidence="3">CC28-69</strain>
    </source>
</reference>
<evidence type="ECO:0000313" key="3">
    <source>
        <dbReference type="EMBL" id="MBM2414385.1"/>
    </source>
</evidence>
<gene>
    <name evidence="3" type="ORF">JQX41_18860</name>
    <name evidence="4" type="ORF">JQX48_18880</name>
</gene>